<name>A0A0D6M259_9BILA</name>
<protein>
    <submittedName>
        <fullName evidence="5">Reeler domain protein</fullName>
    </submittedName>
</protein>
<keyword evidence="1" id="KW-1015">Disulfide bond</keyword>
<evidence type="ECO:0000256" key="3">
    <source>
        <dbReference type="SAM" id="MobiDB-lite"/>
    </source>
</evidence>
<dbReference type="InterPro" id="IPR018097">
    <property type="entry name" value="EGF_Ca-bd_CS"/>
</dbReference>
<dbReference type="InterPro" id="IPR000152">
    <property type="entry name" value="EGF-type_Asp/Asn_hydroxyl_site"/>
</dbReference>
<keyword evidence="2" id="KW-0245">EGF-like domain</keyword>
<evidence type="ECO:0000256" key="2">
    <source>
        <dbReference type="PROSITE-ProRule" id="PRU00076"/>
    </source>
</evidence>
<dbReference type="CDD" id="cd00054">
    <property type="entry name" value="EGF_CA"/>
    <property type="match status" value="1"/>
</dbReference>
<feature type="domain" description="EGF-like" evidence="4">
    <location>
        <begin position="517"/>
        <end position="554"/>
    </location>
</feature>
<dbReference type="SUPFAM" id="SSF50814">
    <property type="entry name" value="Lipocalins"/>
    <property type="match status" value="1"/>
</dbReference>
<dbReference type="InterPro" id="IPR045165">
    <property type="entry name" value="Nitrobindin"/>
</dbReference>
<reference evidence="5 6" key="1">
    <citation type="submission" date="2013-05" db="EMBL/GenBank/DDBJ databases">
        <title>Draft genome of the parasitic nematode Anyclostoma ceylanicum.</title>
        <authorList>
            <person name="Mitreva M."/>
        </authorList>
    </citation>
    <scope>NUCLEOTIDE SEQUENCE [LARGE SCALE GENOMIC DNA]</scope>
</reference>
<dbReference type="InterPro" id="IPR000742">
    <property type="entry name" value="EGF"/>
</dbReference>
<dbReference type="Gene3D" id="2.60.40.4060">
    <property type="entry name" value="Reeler domain"/>
    <property type="match status" value="1"/>
</dbReference>
<comment type="caution">
    <text evidence="2">Lacks conserved residue(s) required for the propagation of feature annotation.</text>
</comment>
<feature type="region of interest" description="Disordered" evidence="3">
    <location>
        <begin position="280"/>
        <end position="344"/>
    </location>
</feature>
<keyword evidence="6" id="KW-1185">Reference proteome</keyword>
<dbReference type="Proteomes" id="UP000054495">
    <property type="component" value="Unassembled WGS sequence"/>
</dbReference>
<dbReference type="Pfam" id="PF08768">
    <property type="entry name" value="THAP4_heme-bd"/>
    <property type="match status" value="1"/>
</dbReference>
<dbReference type="CDD" id="cd08544">
    <property type="entry name" value="Reeler"/>
    <property type="match status" value="1"/>
</dbReference>
<evidence type="ECO:0000313" key="6">
    <source>
        <dbReference type="Proteomes" id="UP000054495"/>
    </source>
</evidence>
<dbReference type="Gene3D" id="2.10.25.10">
    <property type="entry name" value="Laminin"/>
    <property type="match status" value="1"/>
</dbReference>
<evidence type="ECO:0000259" key="4">
    <source>
        <dbReference type="PROSITE" id="PS50026"/>
    </source>
</evidence>
<accession>A0A0D6M259</accession>
<feature type="region of interest" description="Disordered" evidence="3">
    <location>
        <begin position="217"/>
        <end position="242"/>
    </location>
</feature>
<dbReference type="InterPro" id="IPR012674">
    <property type="entry name" value="Calycin"/>
</dbReference>
<sequence length="797" mass="89551">MELHKFKRLEDVPKMLGKLLIPCFGFALLLHHTETALLEMSGFHCKHASSMRLDRELHGEPHITTPPFEFSIVDDKGNAVEYYTPGEIYKVRLVGYIHFRGFMIQSRLCTPEGYTIGSLRGGRFILGNSADIFGVRYQRCDDSQSNDALTHTDSSKKFLVEVQWTTERDVGAVQFMLTVAAEDELYWERWRPRNGFIRPRAEKEGKVVETLFEIEVSPGPDVEPTMSPEEEATALSVEDGSTAEPFDAKLFEEIEAAEESESNRLKSAESLIALHSAFMPHDEDSSESSTSIPTLTSPSTLATTSPTSTASATTEPTTMDSLTTSSISPTTPSMSTTSEIPLPTTIEDITTISMNETIDFNSTSRRLFKKYTPSKEVELRDDDLRFLNSHVQLLQHDIVDEEMDPEETCRQANPCENGGKCLVKDRQRWTCALTTLVLRIPRAGMGPAARTYVTARRTPWGRIASKPTHNLIRIIRADTVTTICFLLSVTCPEDLCSGNGECIMRSDGKIGCRCNSEINECLQNKCRNAVECIDKFDDYECVCEKESFNLSHFQALARMFTDRVERGSEKIPRESTDFFHLNCPVSCEKCVPMNDTNTAEPVDRLPAVLLPLSWMLGIWETEVKGFNGRALDFPLDFNSTAGYNETIVFSVAKPIMFGTPSINFTCTAVNNDDPTDIHTQQGFLTIRQYPPAGEKVMKVALTTVNNQGSTMIEEGPMTKVEGTSGPILNLSPIYMNIQKDLQRIMPKKISRSFTKKGSRLIQTATKETNGRKIKFKKTQRENKTFMYKYEQFGKHTQ</sequence>
<gene>
    <name evidence="5" type="ORF">ANCCEY_02612</name>
</gene>
<dbReference type="AlphaFoldDB" id="A0A0D6M259"/>
<evidence type="ECO:0000313" key="5">
    <source>
        <dbReference type="EMBL" id="EPB78310.1"/>
    </source>
</evidence>
<dbReference type="PANTHER" id="PTHR15854">
    <property type="entry name" value="THAP4 PROTEIN"/>
    <property type="match status" value="1"/>
</dbReference>
<dbReference type="Pfam" id="PF02014">
    <property type="entry name" value="Reeler"/>
    <property type="match status" value="1"/>
</dbReference>
<dbReference type="InterPro" id="IPR014878">
    <property type="entry name" value="THAP4-like_heme-bd"/>
</dbReference>
<dbReference type="EMBL" id="KE124815">
    <property type="protein sequence ID" value="EPB78310.1"/>
    <property type="molecule type" value="Genomic_DNA"/>
</dbReference>
<dbReference type="PROSITE" id="PS00010">
    <property type="entry name" value="ASX_HYDROXYL"/>
    <property type="match status" value="1"/>
</dbReference>
<evidence type="ECO:0000256" key="1">
    <source>
        <dbReference type="ARBA" id="ARBA00023157"/>
    </source>
</evidence>
<proteinExistence type="predicted"/>
<feature type="compositionally biased region" description="Low complexity" evidence="3">
    <location>
        <begin position="287"/>
        <end position="338"/>
    </location>
</feature>
<dbReference type="PANTHER" id="PTHR15854:SF1">
    <property type="entry name" value="PROTEIN MALE ABNORMAL 7"/>
    <property type="match status" value="1"/>
</dbReference>
<dbReference type="PROSITE" id="PS50026">
    <property type="entry name" value="EGF_3"/>
    <property type="match status" value="1"/>
</dbReference>
<organism evidence="5 6">
    <name type="scientific">Ancylostoma ceylanicum</name>
    <dbReference type="NCBI Taxonomy" id="53326"/>
    <lineage>
        <taxon>Eukaryota</taxon>
        <taxon>Metazoa</taxon>
        <taxon>Ecdysozoa</taxon>
        <taxon>Nematoda</taxon>
        <taxon>Chromadorea</taxon>
        <taxon>Rhabditida</taxon>
        <taxon>Rhabditina</taxon>
        <taxon>Rhabditomorpha</taxon>
        <taxon>Strongyloidea</taxon>
        <taxon>Ancylostomatidae</taxon>
        <taxon>Ancylostomatinae</taxon>
        <taxon>Ancylostoma</taxon>
    </lineage>
</organism>
<dbReference type="InterPro" id="IPR042307">
    <property type="entry name" value="Reeler_sf"/>
</dbReference>
<dbReference type="InterPro" id="IPR002861">
    <property type="entry name" value="Reeler_dom"/>
</dbReference>
<dbReference type="GO" id="GO:0005509">
    <property type="term" value="F:calcium ion binding"/>
    <property type="evidence" value="ECO:0007669"/>
    <property type="project" value="InterPro"/>
</dbReference>
<dbReference type="Gene3D" id="2.40.128.20">
    <property type="match status" value="1"/>
</dbReference>
<dbReference type="PROSITE" id="PS01187">
    <property type="entry name" value="EGF_CA"/>
    <property type="match status" value="1"/>
</dbReference>